<feature type="transmembrane region" description="Helical" evidence="1">
    <location>
        <begin position="12"/>
        <end position="40"/>
    </location>
</feature>
<gene>
    <name evidence="2" type="ORF">GN331_08815</name>
</gene>
<feature type="transmembrane region" description="Helical" evidence="1">
    <location>
        <begin position="73"/>
        <end position="91"/>
    </location>
</feature>
<keyword evidence="1" id="KW-0812">Transmembrane</keyword>
<dbReference type="Proteomes" id="UP000479692">
    <property type="component" value="Unassembled WGS sequence"/>
</dbReference>
<comment type="caution">
    <text evidence="2">The sequence shown here is derived from an EMBL/GenBank/DDBJ whole genome shotgun (WGS) entry which is preliminary data.</text>
</comment>
<protein>
    <recommendedName>
        <fullName evidence="4">DUF3649 domain-containing protein</fullName>
    </recommendedName>
</protein>
<evidence type="ECO:0000313" key="2">
    <source>
        <dbReference type="EMBL" id="MUV14305.1"/>
    </source>
</evidence>
<evidence type="ECO:0000256" key="1">
    <source>
        <dbReference type="SAM" id="Phobius"/>
    </source>
</evidence>
<name>A0A7C9LXC0_9GAMM</name>
<dbReference type="RefSeq" id="WP_197427061.1">
    <property type="nucleotide sequence ID" value="NZ_WOXT01000002.1"/>
</dbReference>
<keyword evidence="1" id="KW-1133">Transmembrane helix</keyword>
<reference evidence="2 3" key="1">
    <citation type="submission" date="2019-12" db="EMBL/GenBank/DDBJ databases">
        <authorList>
            <person name="Xu J."/>
        </authorList>
    </citation>
    <scope>NUCLEOTIDE SEQUENCE [LARGE SCALE GENOMIC DNA]</scope>
    <source>
        <strain evidence="2 3">HX-5-24</strain>
    </source>
</reference>
<accession>A0A7C9LXC0</accession>
<keyword evidence="1" id="KW-0472">Membrane</keyword>
<dbReference type="EMBL" id="WOXT01000002">
    <property type="protein sequence ID" value="MUV14305.1"/>
    <property type="molecule type" value="Genomic_DNA"/>
</dbReference>
<feature type="transmembrane region" description="Helical" evidence="1">
    <location>
        <begin position="46"/>
        <end position="66"/>
    </location>
</feature>
<evidence type="ECO:0008006" key="4">
    <source>
        <dbReference type="Google" id="ProtNLM"/>
    </source>
</evidence>
<proteinExistence type="predicted"/>
<keyword evidence="3" id="KW-1185">Reference proteome</keyword>
<evidence type="ECO:0000313" key="3">
    <source>
        <dbReference type="Proteomes" id="UP000479692"/>
    </source>
</evidence>
<dbReference type="AlphaFoldDB" id="A0A7C9LXC0"/>
<organism evidence="2 3">
    <name type="scientific">Noviluteimonas gilva</name>
    <dbReference type="NCBI Taxonomy" id="2682097"/>
    <lineage>
        <taxon>Bacteria</taxon>
        <taxon>Pseudomonadati</taxon>
        <taxon>Pseudomonadota</taxon>
        <taxon>Gammaproteobacteria</taxon>
        <taxon>Lysobacterales</taxon>
        <taxon>Lysobacteraceae</taxon>
        <taxon>Noviluteimonas</taxon>
    </lineage>
</organism>
<sequence length="98" mass="10377">MIAARTQRRLSLASRVLAALVGGYAFAHAATAFLTLALPFARADRVIAATLLAFVVWCGVAIYAFMAPKAWRVWAVLLVGGALLYGVAVAFPDMAARP</sequence>